<dbReference type="EMBL" id="CACVAU010000026">
    <property type="protein sequence ID" value="CAA6807444.1"/>
    <property type="molecule type" value="Genomic_DNA"/>
</dbReference>
<proteinExistence type="predicted"/>
<gene>
    <name evidence="1" type="ORF">HELGO_WM13234</name>
</gene>
<reference evidence="1" key="1">
    <citation type="submission" date="2020-01" db="EMBL/GenBank/DDBJ databases">
        <authorList>
            <person name="Meier V. D."/>
            <person name="Meier V D."/>
        </authorList>
    </citation>
    <scope>NUCLEOTIDE SEQUENCE</scope>
    <source>
        <strain evidence="1">HLG_WM_MAG_05</strain>
    </source>
</reference>
<protein>
    <submittedName>
        <fullName evidence="1">Ig domain-containing protein</fullName>
    </submittedName>
</protein>
<organism evidence="1">
    <name type="scientific">uncultured Sulfurovum sp</name>
    <dbReference type="NCBI Taxonomy" id="269237"/>
    <lineage>
        <taxon>Bacteria</taxon>
        <taxon>Pseudomonadati</taxon>
        <taxon>Campylobacterota</taxon>
        <taxon>Epsilonproteobacteria</taxon>
        <taxon>Campylobacterales</taxon>
        <taxon>Sulfurovaceae</taxon>
        <taxon>Sulfurovum</taxon>
        <taxon>environmental samples</taxon>
    </lineage>
</organism>
<name>A0A6S6SGB0_9BACT</name>
<dbReference type="AlphaFoldDB" id="A0A6S6SGB0"/>
<feature type="non-terminal residue" evidence="1">
    <location>
        <position position="1"/>
    </location>
</feature>
<evidence type="ECO:0000313" key="1">
    <source>
        <dbReference type="EMBL" id="CAA6807444.1"/>
    </source>
</evidence>
<sequence>AINADATLTAGATVSEPVHLASTADSSGEAVNLFDFTITDGGGGDNLSTDVTQIVLHTSGTADFSKVTWRLNGADASNVVGVYSSGANTLTFSGLSISVDDGRNETYVVSGYYNMPTGLTNQQTYLLSLDGDDDLTLSSSGTQMSQGNSIVNNGTGTQVDITASKLIFQTEPSN</sequence>
<accession>A0A6S6SGB0</accession>